<dbReference type="GO" id="GO:0005764">
    <property type="term" value="C:lysosome"/>
    <property type="evidence" value="ECO:0007669"/>
    <property type="project" value="TreeGrafter"/>
</dbReference>
<dbReference type="PANTHER" id="PTHR10030">
    <property type="entry name" value="ALPHA-L-FUCOSIDASE"/>
    <property type="match status" value="1"/>
</dbReference>
<keyword evidence="5" id="KW-0326">Glycosidase</keyword>
<dbReference type="Gene3D" id="3.20.20.80">
    <property type="entry name" value="Glycosidases"/>
    <property type="match status" value="1"/>
</dbReference>
<reference evidence="7" key="2">
    <citation type="journal article" date="2021" name="PeerJ">
        <title>Extensive microbial diversity within the chicken gut microbiome revealed by metagenomics and culture.</title>
        <authorList>
            <person name="Gilroy R."/>
            <person name="Ravi A."/>
            <person name="Getino M."/>
            <person name="Pursley I."/>
            <person name="Horton D.L."/>
            <person name="Alikhan N.F."/>
            <person name="Baker D."/>
            <person name="Gharbi K."/>
            <person name="Hall N."/>
            <person name="Watson M."/>
            <person name="Adriaenssens E.M."/>
            <person name="Foster-Nyarko E."/>
            <person name="Jarju S."/>
            <person name="Secka A."/>
            <person name="Antonio M."/>
            <person name="Oren A."/>
            <person name="Chaudhuri R.R."/>
            <person name="La Ragione R."/>
            <person name="Hildebrand F."/>
            <person name="Pallen M.J."/>
        </authorList>
    </citation>
    <scope>NUCLEOTIDE SEQUENCE</scope>
    <source>
        <strain evidence="7">23406</strain>
    </source>
</reference>
<accession>A0A9D1NAL1</accession>
<evidence type="ECO:0000256" key="2">
    <source>
        <dbReference type="ARBA" id="ARBA00012662"/>
    </source>
</evidence>
<dbReference type="GO" id="GO:0006004">
    <property type="term" value="P:fucose metabolic process"/>
    <property type="evidence" value="ECO:0007669"/>
    <property type="project" value="TreeGrafter"/>
</dbReference>
<protein>
    <recommendedName>
        <fullName evidence="2">alpha-L-fucosidase</fullName>
        <ecNumber evidence="2">3.2.1.51</ecNumber>
    </recommendedName>
</protein>
<comment type="caution">
    <text evidence="7">The sequence shown here is derived from an EMBL/GenBank/DDBJ whole genome shotgun (WGS) entry which is preliminary data.</text>
</comment>
<dbReference type="GO" id="GO:0016139">
    <property type="term" value="P:glycoside catabolic process"/>
    <property type="evidence" value="ECO:0007669"/>
    <property type="project" value="TreeGrafter"/>
</dbReference>
<dbReference type="Gene3D" id="2.60.120.260">
    <property type="entry name" value="Galactose-binding domain-like"/>
    <property type="match status" value="1"/>
</dbReference>
<dbReference type="Proteomes" id="UP000886891">
    <property type="component" value="Unassembled WGS sequence"/>
</dbReference>
<feature type="domain" description="Glycoside hydrolase family 29 N-terminal" evidence="6">
    <location>
        <begin position="102"/>
        <end position="398"/>
    </location>
</feature>
<dbReference type="PANTHER" id="PTHR10030:SF37">
    <property type="entry name" value="ALPHA-L-FUCOSIDASE-RELATED"/>
    <property type="match status" value="1"/>
</dbReference>
<sequence length="552" mass="61789">MKRFSILALVLVLTLSLGILLNACDSYNYFEVPTTAYRPGEEFLKGWSNDNNGYAINDAEVQRLINVLPSERQLNYLELEYYCFIHFGMNTFTGKEWGTGKESPQKFNPTDLSTDQWCEVLKASGAKGVILTAKHHDGFCLWPTATTEHSVKNSPYKNGNGDILAELSESCRRFGLKMGIYLSPWDMNAESYGTDAYHDFYMAQLTELLDGRYGVDTDGDGKKEIFCVWMDGALGEEENLDNSYYKMDEYEALIRRLQPDCVTAIQGSDVRWVGNEAGIARPSEWSVVGSGMSGDDNFQTDQGEADDLQVVSPESQDLGSREVLKGQQNLIFKPAEVDVSIRKGWFYHPLQQPKDVEHLLQIYYTSVGGNSSLLMNIPPNKEGRIAMKDVRTLIAFGNAVRNSTANPVAIDHVKVGNGQQTVASVAAKSALLDRDGDEDGNGMIDWAHDITSYRMGDNEYIIDLDLQGLSRIGRIDLREDLRYSQRIEAFEIWIKSNGGWKLVGDGTVVGNRKIMMFDNLPATDGVRIVIKQSRSNPVLRSVAVYEQSQLPY</sequence>
<dbReference type="EC" id="3.2.1.51" evidence="2"/>
<evidence type="ECO:0000259" key="6">
    <source>
        <dbReference type="Pfam" id="PF01120"/>
    </source>
</evidence>
<evidence type="ECO:0000256" key="1">
    <source>
        <dbReference type="ARBA" id="ARBA00007951"/>
    </source>
</evidence>
<dbReference type="SMART" id="SM00812">
    <property type="entry name" value="Alpha_L_fucos"/>
    <property type="match status" value="1"/>
</dbReference>
<evidence type="ECO:0000256" key="4">
    <source>
        <dbReference type="ARBA" id="ARBA00022801"/>
    </source>
</evidence>
<dbReference type="Pfam" id="PF01120">
    <property type="entry name" value="Alpha_L_fucos"/>
    <property type="match status" value="1"/>
</dbReference>
<dbReference type="EMBL" id="DVOH01000006">
    <property type="protein sequence ID" value="HIU99563.1"/>
    <property type="molecule type" value="Genomic_DNA"/>
</dbReference>
<organism evidence="7 8">
    <name type="scientific">Candidatus Stercoripulliclostridium merdipullorum</name>
    <dbReference type="NCBI Taxonomy" id="2840952"/>
    <lineage>
        <taxon>Bacteria</taxon>
        <taxon>Bacillati</taxon>
        <taxon>Bacillota</taxon>
        <taxon>Clostridia</taxon>
        <taxon>Eubacteriales</taxon>
        <taxon>Candidatus Stercoripulliclostridium</taxon>
    </lineage>
</organism>
<name>A0A9D1NAL1_9FIRM</name>
<proteinExistence type="inferred from homology"/>
<dbReference type="InterPro" id="IPR017853">
    <property type="entry name" value="GH"/>
</dbReference>
<dbReference type="InterPro" id="IPR000933">
    <property type="entry name" value="Glyco_hydro_29"/>
</dbReference>
<comment type="similarity">
    <text evidence="1">Belongs to the glycosyl hydrolase 29 family.</text>
</comment>
<dbReference type="SUPFAM" id="SSF51445">
    <property type="entry name" value="(Trans)glycosidases"/>
    <property type="match status" value="1"/>
</dbReference>
<evidence type="ECO:0000256" key="3">
    <source>
        <dbReference type="ARBA" id="ARBA00022729"/>
    </source>
</evidence>
<keyword evidence="3" id="KW-0732">Signal</keyword>
<gene>
    <name evidence="7" type="ORF">IAB14_00425</name>
</gene>
<evidence type="ECO:0000256" key="5">
    <source>
        <dbReference type="ARBA" id="ARBA00023295"/>
    </source>
</evidence>
<reference evidence="7" key="1">
    <citation type="submission" date="2020-10" db="EMBL/GenBank/DDBJ databases">
        <authorList>
            <person name="Gilroy R."/>
        </authorList>
    </citation>
    <scope>NUCLEOTIDE SEQUENCE</scope>
    <source>
        <strain evidence="7">23406</strain>
    </source>
</reference>
<keyword evidence="4" id="KW-0378">Hydrolase</keyword>
<dbReference type="AlphaFoldDB" id="A0A9D1NAL1"/>
<dbReference type="InterPro" id="IPR057739">
    <property type="entry name" value="Glyco_hydro_29_N"/>
</dbReference>
<evidence type="ECO:0000313" key="7">
    <source>
        <dbReference type="EMBL" id="HIU99563.1"/>
    </source>
</evidence>
<dbReference type="GO" id="GO:0004560">
    <property type="term" value="F:alpha-L-fucosidase activity"/>
    <property type="evidence" value="ECO:0007669"/>
    <property type="project" value="InterPro"/>
</dbReference>
<evidence type="ECO:0000313" key="8">
    <source>
        <dbReference type="Proteomes" id="UP000886891"/>
    </source>
</evidence>